<feature type="compositionally biased region" description="Low complexity" evidence="1">
    <location>
        <begin position="62"/>
        <end position="109"/>
    </location>
</feature>
<dbReference type="Proteomes" id="UP000198901">
    <property type="component" value="Unassembled WGS sequence"/>
</dbReference>
<proteinExistence type="predicted"/>
<dbReference type="InterPro" id="IPR025665">
    <property type="entry name" value="Beta-barrel_OMP_2"/>
</dbReference>
<keyword evidence="5" id="KW-1185">Reference proteome</keyword>
<dbReference type="AlphaFoldDB" id="A0A1G9PCL6"/>
<gene>
    <name evidence="4" type="ORF">SAMN04488090_2126</name>
</gene>
<feature type="region of interest" description="Disordered" evidence="1">
    <location>
        <begin position="62"/>
        <end position="116"/>
    </location>
</feature>
<feature type="chain" id="PRO_5011638374" evidence="2">
    <location>
        <begin position="20"/>
        <end position="302"/>
    </location>
</feature>
<evidence type="ECO:0000313" key="5">
    <source>
        <dbReference type="Proteomes" id="UP000198901"/>
    </source>
</evidence>
<evidence type="ECO:0000313" key="4">
    <source>
        <dbReference type="EMBL" id="SDL96556.1"/>
    </source>
</evidence>
<accession>A0A1G9PCL6</accession>
<organism evidence="4 5">
    <name type="scientific">Siphonobacter aquaeclarae</name>
    <dbReference type="NCBI Taxonomy" id="563176"/>
    <lineage>
        <taxon>Bacteria</taxon>
        <taxon>Pseudomonadati</taxon>
        <taxon>Bacteroidota</taxon>
        <taxon>Cytophagia</taxon>
        <taxon>Cytophagales</taxon>
        <taxon>Cytophagaceae</taxon>
        <taxon>Siphonobacter</taxon>
    </lineage>
</organism>
<dbReference type="RefSeq" id="WP_093201552.1">
    <property type="nucleotide sequence ID" value="NZ_FNGS01000004.1"/>
</dbReference>
<evidence type="ECO:0000259" key="3">
    <source>
        <dbReference type="Pfam" id="PF13568"/>
    </source>
</evidence>
<feature type="signal peptide" evidence="2">
    <location>
        <begin position="1"/>
        <end position="19"/>
    </location>
</feature>
<evidence type="ECO:0000256" key="2">
    <source>
        <dbReference type="SAM" id="SignalP"/>
    </source>
</evidence>
<reference evidence="4 5" key="1">
    <citation type="submission" date="2016-10" db="EMBL/GenBank/DDBJ databases">
        <authorList>
            <person name="de Groot N.N."/>
        </authorList>
    </citation>
    <scope>NUCLEOTIDE SEQUENCE [LARGE SCALE GENOMIC DNA]</scope>
    <source>
        <strain evidence="4 5">DSM 21668</strain>
    </source>
</reference>
<dbReference type="EMBL" id="FNGS01000004">
    <property type="protein sequence ID" value="SDL96556.1"/>
    <property type="molecule type" value="Genomic_DNA"/>
</dbReference>
<feature type="domain" description="Outer membrane protein beta-barrel" evidence="3">
    <location>
        <begin position="121"/>
        <end position="277"/>
    </location>
</feature>
<name>A0A1G9PCL6_9BACT</name>
<dbReference type="STRING" id="563176.SAMN04488090_2126"/>
<evidence type="ECO:0000256" key="1">
    <source>
        <dbReference type="SAM" id="MobiDB-lite"/>
    </source>
</evidence>
<dbReference type="Pfam" id="PF13568">
    <property type="entry name" value="OMP_b-brl_2"/>
    <property type="match status" value="1"/>
</dbReference>
<keyword evidence="2" id="KW-0732">Signal</keyword>
<dbReference type="OrthoDB" id="961693at2"/>
<protein>
    <submittedName>
        <fullName evidence="4">Outer membrane protein beta-barrel domain-containing protein</fullName>
    </submittedName>
</protein>
<sequence length="302" mass="30770">MKKFLLAGVLAVAITAASAQTTKPAVKAKTGTTAKKPAAKKPVAATTKKPVVQTAKADSATAVASATPPAPAPATVVAQTAPAATQPAPQSATKPAAQPAAAKKTPSPKGSTSAFRGRGYAGLKAGGNYTTLVNAGDGVKTGFAPGFHGGLVFVLPMSNSVAFQPEILYNRNAMKGEDPFDPSIKATLSTSSLDIPLLFRFSFGDKTQFFFNIGPVGSYLLGVSTKVDGTTHKSDMSGLKFADRASYAAAGGIGAAFNMAGGQVFVEARGHYGLGDFSNGFYKSDVAKPLFVTLSLGYLLAL</sequence>
<feature type="region of interest" description="Disordered" evidence="1">
    <location>
        <begin position="28"/>
        <end position="50"/>
    </location>
</feature>